<evidence type="ECO:0000313" key="2">
    <source>
        <dbReference type="EMBL" id="EFV99478.1"/>
    </source>
</evidence>
<proteinExistence type="predicted"/>
<dbReference type="Gene3D" id="1.20.58.1910">
    <property type="match status" value="1"/>
</dbReference>
<protein>
    <submittedName>
        <fullName evidence="2">HD domain protein</fullName>
    </submittedName>
</protein>
<comment type="caution">
    <text evidence="2">The sequence shown here is derived from an EMBL/GenBank/DDBJ whole genome shotgun (WGS) entry which is preliminary data.</text>
</comment>
<gene>
    <name evidence="2" type="ORF">HMPREF9421_1586</name>
</gene>
<dbReference type="PANTHER" id="PTHR33594">
    <property type="entry name" value="SUPERFAMILY HYDROLASE, PUTATIVE (AFU_ORTHOLOGUE AFUA_1G03035)-RELATED"/>
    <property type="match status" value="1"/>
</dbReference>
<dbReference type="PATRIC" id="fig|888833.12.peg.659"/>
<feature type="domain" description="HD" evidence="1">
    <location>
        <begin position="27"/>
        <end position="124"/>
    </location>
</feature>
<dbReference type="Gene3D" id="1.10.472.50">
    <property type="entry name" value="HD-domain/PDEase-like"/>
    <property type="match status" value="1"/>
</dbReference>
<evidence type="ECO:0000313" key="3">
    <source>
        <dbReference type="Proteomes" id="UP000002814"/>
    </source>
</evidence>
<dbReference type="EMBL" id="AEQR01000019">
    <property type="protein sequence ID" value="EFV99478.1"/>
    <property type="molecule type" value="Genomic_DNA"/>
</dbReference>
<dbReference type="Pfam" id="PF01966">
    <property type="entry name" value="HD"/>
    <property type="match status" value="1"/>
</dbReference>
<dbReference type="InterPro" id="IPR003607">
    <property type="entry name" value="HD/PDEase_dom"/>
</dbReference>
<reference evidence="2 3" key="1">
    <citation type="submission" date="2010-12" db="EMBL/GenBank/DDBJ databases">
        <authorList>
            <person name="Muzny D."/>
            <person name="Qin X."/>
            <person name="Deng J."/>
            <person name="Jiang H."/>
            <person name="Liu Y."/>
            <person name="Qu J."/>
            <person name="Song X.-Z."/>
            <person name="Zhang L."/>
            <person name="Thornton R."/>
            <person name="Coyle M."/>
            <person name="Francisco L."/>
            <person name="Jackson L."/>
            <person name="Javaid M."/>
            <person name="Korchina V."/>
            <person name="Kovar C."/>
            <person name="Mata R."/>
            <person name="Mathew T."/>
            <person name="Ngo R."/>
            <person name="Nguyen L."/>
            <person name="Nguyen N."/>
            <person name="Okwuonu G."/>
            <person name="Ongeri F."/>
            <person name="Pham C."/>
            <person name="Simmons D."/>
            <person name="Wilczek-Boney K."/>
            <person name="Hale W."/>
            <person name="Jakkamsetti A."/>
            <person name="Pham P."/>
            <person name="Ruth R."/>
            <person name="San Lucas F."/>
            <person name="Warren J."/>
            <person name="Zhang J."/>
            <person name="Zhao Z."/>
            <person name="Zhou C."/>
            <person name="Zhu D."/>
            <person name="Lee S."/>
            <person name="Bess C."/>
            <person name="Blankenburg K."/>
            <person name="Forbes L."/>
            <person name="Fu Q."/>
            <person name="Gubbala S."/>
            <person name="Hirani K."/>
            <person name="Jayaseelan J.C."/>
            <person name="Lara F."/>
            <person name="Munidasa M."/>
            <person name="Palculict T."/>
            <person name="Patil S."/>
            <person name="Pu L.-L."/>
            <person name="Saada N."/>
            <person name="Tang L."/>
            <person name="Weissenberger G."/>
            <person name="Zhu Y."/>
            <person name="Hemphill L."/>
            <person name="Shang Y."/>
            <person name="Youmans B."/>
            <person name="Ayvaz T."/>
            <person name="Ross M."/>
            <person name="Santibanez J."/>
            <person name="Aqrawi P."/>
            <person name="Gross S."/>
            <person name="Joshi V."/>
            <person name="Fowler G."/>
            <person name="Nazareth L."/>
            <person name="Reid J."/>
            <person name="Worley K."/>
            <person name="Petrosino J."/>
            <person name="Highlander S."/>
            <person name="Gibbs R."/>
        </authorList>
    </citation>
    <scope>NUCLEOTIDE SEQUENCE [LARGE SCALE GENOMIC DNA]</scope>
    <source>
        <strain evidence="2 3">ATCC 700641</strain>
    </source>
</reference>
<keyword evidence="3" id="KW-1185">Reference proteome</keyword>
<dbReference type="CDD" id="cd00077">
    <property type="entry name" value="HDc"/>
    <property type="match status" value="1"/>
</dbReference>
<dbReference type="HOGENOM" id="CLU_036524_6_0_9"/>
<sequence length="131" mass="14536">MIEERILAAKQYVKTLFADRADGHDVEHTLHFYSNAMRIAQAEGPCDLEIVGLSALLHDADDDKLFQTENHANARMFLEEVGSPKNQIDQICRVIHAVSFSKNRGKHPETIEGKIVQDADRLDAIGAVGIA</sequence>
<dbReference type="Proteomes" id="UP000002814">
    <property type="component" value="Unassembled WGS sequence"/>
</dbReference>
<dbReference type="eggNOG" id="COG1418">
    <property type="taxonomic scope" value="Bacteria"/>
</dbReference>
<dbReference type="SUPFAM" id="SSF109604">
    <property type="entry name" value="HD-domain/PDEase-like"/>
    <property type="match status" value="1"/>
</dbReference>
<dbReference type="InterPro" id="IPR006674">
    <property type="entry name" value="HD_domain"/>
</dbReference>
<dbReference type="AlphaFoldDB" id="E7SBL9"/>
<organism evidence="2 3">
    <name type="scientific">Streptococcus australis ATCC 700641</name>
    <dbReference type="NCBI Taxonomy" id="888833"/>
    <lineage>
        <taxon>Bacteria</taxon>
        <taxon>Bacillati</taxon>
        <taxon>Bacillota</taxon>
        <taxon>Bacilli</taxon>
        <taxon>Lactobacillales</taxon>
        <taxon>Streptococcaceae</taxon>
        <taxon>Streptococcus</taxon>
    </lineage>
</organism>
<dbReference type="PANTHER" id="PTHR33594:SF1">
    <property type="entry name" value="HD_PDEASE DOMAIN-CONTAINING PROTEIN"/>
    <property type="match status" value="1"/>
</dbReference>
<evidence type="ECO:0000259" key="1">
    <source>
        <dbReference type="Pfam" id="PF01966"/>
    </source>
</evidence>
<accession>E7SBL9</accession>
<name>E7SBL9_9STRE</name>